<evidence type="ECO:0000313" key="3">
    <source>
        <dbReference type="Proteomes" id="UP000509667"/>
    </source>
</evidence>
<gene>
    <name evidence="2" type="ORF">HZS55_06670</name>
</gene>
<evidence type="ECO:0000256" key="1">
    <source>
        <dbReference type="SAM" id="Phobius"/>
    </source>
</evidence>
<feature type="transmembrane region" description="Helical" evidence="1">
    <location>
        <begin position="26"/>
        <end position="47"/>
    </location>
</feature>
<dbReference type="Proteomes" id="UP000509667">
    <property type="component" value="Chromosome"/>
</dbReference>
<dbReference type="AlphaFoldDB" id="A0A7D5TC50"/>
<keyword evidence="1" id="KW-1133">Transmembrane helix</keyword>
<dbReference type="EMBL" id="CP058910">
    <property type="protein sequence ID" value="QLH76996.1"/>
    <property type="molecule type" value="Genomic_DNA"/>
</dbReference>
<proteinExistence type="predicted"/>
<sequence>MGALWGICLGARLFDRRVGVVDSVGLGWLLVPFVLPFYSLAAIKGIVEYPISWRGEWYRVEKEG</sequence>
<protein>
    <submittedName>
        <fullName evidence="2">Uncharacterized protein</fullName>
    </submittedName>
</protein>
<organism evidence="2 3">
    <name type="scientific">Halosimplex rubrum</name>
    <dbReference type="NCBI Taxonomy" id="869889"/>
    <lineage>
        <taxon>Archaea</taxon>
        <taxon>Methanobacteriati</taxon>
        <taxon>Methanobacteriota</taxon>
        <taxon>Stenosarchaea group</taxon>
        <taxon>Halobacteria</taxon>
        <taxon>Halobacteriales</taxon>
        <taxon>Haloarculaceae</taxon>
        <taxon>Halosimplex</taxon>
    </lineage>
</organism>
<keyword evidence="3" id="KW-1185">Reference proteome</keyword>
<name>A0A7D5TC50_9EURY</name>
<keyword evidence="1" id="KW-0812">Transmembrane</keyword>
<evidence type="ECO:0000313" key="2">
    <source>
        <dbReference type="EMBL" id="QLH76996.1"/>
    </source>
</evidence>
<reference evidence="2 3" key="1">
    <citation type="submission" date="2020-07" db="EMBL/GenBank/DDBJ databases">
        <title>Halosimplex pelagicum sp. nov. and Halosimplex rubrum sp. nov., isolated from salted brown alga Laminaria, and emended description of the genus Halosimplex.</title>
        <authorList>
            <person name="Cui H."/>
        </authorList>
    </citation>
    <scope>NUCLEOTIDE SEQUENCE [LARGE SCALE GENOMIC DNA]</scope>
    <source>
        <strain evidence="2 3">R27</strain>
    </source>
</reference>
<dbReference type="GeneID" id="56077531"/>
<dbReference type="RefSeq" id="WP_179910929.1">
    <property type="nucleotide sequence ID" value="NZ_CP058910.1"/>
</dbReference>
<keyword evidence="1" id="KW-0472">Membrane</keyword>
<dbReference type="KEGG" id="hrr:HZS55_06670"/>
<accession>A0A7D5TC50</accession>